<dbReference type="OMA" id="KEDCIGW"/>
<name>A0A063CFM2_BACCE</name>
<evidence type="ECO:0000313" key="5">
    <source>
        <dbReference type="EMBL" id="PEQ92659.1"/>
    </source>
</evidence>
<accession>A0A063CFM2</accession>
<evidence type="ECO:0000313" key="4">
    <source>
        <dbReference type="EMBL" id="OKA34251.1"/>
    </source>
</evidence>
<dbReference type="Pfam" id="PF14169">
    <property type="entry name" value="YdjO"/>
    <property type="match status" value="1"/>
</dbReference>
<reference evidence="4 12" key="3">
    <citation type="submission" date="2016-11" db="EMBL/GenBank/DDBJ databases">
        <title>Identification of Bacillus cereus isolated from egg-white.</title>
        <authorList>
            <person name="Soni A."/>
            <person name="Oey I."/>
            <person name="Silcock P."/>
            <person name="Bremer P."/>
        </authorList>
    </citation>
    <scope>NUCLEOTIDE SEQUENCE [LARGE SCALE GENOMIC DNA]</scope>
    <source>
        <strain evidence="4 12">NZAS03</strain>
    </source>
</reference>
<dbReference type="EMBL" id="NTXW01000001">
    <property type="protein sequence ID" value="PEQ92659.1"/>
    <property type="molecule type" value="Genomic_DNA"/>
</dbReference>
<dbReference type="Proteomes" id="UP001163707">
    <property type="component" value="Chromosome"/>
</dbReference>
<dbReference type="EMBL" id="LJKA01000077">
    <property type="protein sequence ID" value="KZD26912.1"/>
    <property type="molecule type" value="Genomic_DNA"/>
</dbReference>
<evidence type="ECO:0000313" key="2">
    <source>
        <dbReference type="EMBL" id="KZD26912.1"/>
    </source>
</evidence>
<organism evidence="1 10">
    <name type="scientific">Bacillus cereus</name>
    <dbReference type="NCBI Taxonomy" id="1396"/>
    <lineage>
        <taxon>Bacteria</taxon>
        <taxon>Bacillati</taxon>
        <taxon>Bacillota</taxon>
        <taxon>Bacilli</taxon>
        <taxon>Bacillales</taxon>
        <taxon>Bacillaceae</taxon>
        <taxon>Bacillus</taxon>
        <taxon>Bacillus cereus group</taxon>
    </lineage>
</organism>
<evidence type="ECO:0000313" key="14">
    <source>
        <dbReference type="Proteomes" id="UP000220032"/>
    </source>
</evidence>
<evidence type="ECO:0000313" key="16">
    <source>
        <dbReference type="Proteomes" id="UP000220900"/>
    </source>
</evidence>
<dbReference type="Proteomes" id="UP000220900">
    <property type="component" value="Unassembled WGS sequence"/>
</dbReference>
<gene>
    <name evidence="1" type="ORF">AT274_23200</name>
    <name evidence="2" type="ORF">B4082_5509</name>
    <name evidence="4" type="ORF">BJR07_22255</name>
    <name evidence="7" type="ORF">CN290_09855</name>
    <name evidence="8" type="ORF">CN307_11690</name>
    <name evidence="5" type="ORF">CN475_00115</name>
    <name evidence="6" type="ORF">CN491_03925</name>
    <name evidence="3" type="ORF">JCR31_16540</name>
    <name evidence="9" type="ORF">OK229_21540</name>
</gene>
<dbReference type="PATRIC" id="fig|1396.419.peg.4685"/>
<evidence type="ECO:0000313" key="7">
    <source>
        <dbReference type="EMBL" id="PFC75526.1"/>
    </source>
</evidence>
<dbReference type="Proteomes" id="UP000219869">
    <property type="component" value="Unassembled WGS sequence"/>
</dbReference>
<dbReference type="InterPro" id="IPR025916">
    <property type="entry name" value="YdjO"/>
</dbReference>
<reference evidence="2 11" key="1">
    <citation type="submission" date="2015-09" db="EMBL/GenBank/DDBJ databases">
        <title>Bacillus cereus food isolates.</title>
        <authorList>
            <person name="Boekhorst J."/>
        </authorList>
    </citation>
    <scope>NUCLEOTIDE SEQUENCE [LARGE SCALE GENOMIC DNA]</scope>
    <source>
        <strain evidence="2 11">B4082</strain>
    </source>
</reference>
<reference evidence="5 13" key="5">
    <citation type="submission" date="2017-09" db="EMBL/GenBank/DDBJ databases">
        <title>Large-scale bioinformatics analysis of Bacillus genomes uncovers conserved roles of natural products in bacterial physiology.</title>
        <authorList>
            <consortium name="Agbiome Team Llc"/>
            <person name="Bleich R.M."/>
            <person name="Kirk G.J."/>
            <person name="Santa Maria K.C."/>
            <person name="Allen S.E."/>
            <person name="Farag S."/>
            <person name="Shank E.A."/>
            <person name="Bowers A."/>
        </authorList>
    </citation>
    <scope>NUCLEOTIDE SEQUENCE [LARGE SCALE GENOMIC DNA]</scope>
    <source>
        <strain evidence="5 13">AFS006334</strain>
    </source>
</reference>
<evidence type="ECO:0000313" key="12">
    <source>
        <dbReference type="Proteomes" id="UP000186535"/>
    </source>
</evidence>
<sequence>MYRNRKNDVAEVPPEQTPVWECEAEDCLGWMRKNFSFEEEPKCPLCKSSMKSGERLLPKLG</sequence>
<evidence type="ECO:0000313" key="8">
    <source>
        <dbReference type="EMBL" id="PFE15747.1"/>
    </source>
</evidence>
<reference evidence="3 17" key="6">
    <citation type="submission" date="2020-12" db="EMBL/GenBank/DDBJ databases">
        <title>Genome assembly for a thermostable protease producing Bacillus cereus MAKP1 strain isolated from chicken gut.</title>
        <authorList>
            <person name="Malaviya A."/>
        </authorList>
    </citation>
    <scope>NUCLEOTIDE SEQUENCE [LARGE SCALE GENOMIC DNA]</scope>
    <source>
        <strain evidence="3 17">MAKP1</strain>
    </source>
</reference>
<dbReference type="Proteomes" id="UP000613452">
    <property type="component" value="Unassembled WGS sequence"/>
</dbReference>
<dbReference type="GeneID" id="83635996"/>
<evidence type="ECO:0000313" key="1">
    <source>
        <dbReference type="EMBL" id="KXX89359.1"/>
    </source>
</evidence>
<dbReference type="EMBL" id="LOMT01000126">
    <property type="protein sequence ID" value="KXX89359.1"/>
    <property type="molecule type" value="Genomic_DNA"/>
</dbReference>
<evidence type="ECO:0000313" key="13">
    <source>
        <dbReference type="Proteomes" id="UP000219869"/>
    </source>
</evidence>
<dbReference type="Proteomes" id="UP000220226">
    <property type="component" value="Unassembled WGS sequence"/>
</dbReference>
<dbReference type="EMBL" id="NTZF01000004">
    <property type="protein sequence ID" value="PES97981.1"/>
    <property type="molecule type" value="Genomic_DNA"/>
</dbReference>
<proteinExistence type="predicted"/>
<protein>
    <submittedName>
        <fullName evidence="2">Cold shock protein-related protein</fullName>
    </submittedName>
    <submittedName>
        <fullName evidence="1">Cold-shock protein</fullName>
    </submittedName>
</protein>
<dbReference type="KEGG" id="bcef:BcrFT9_01925"/>
<dbReference type="AlphaFoldDB" id="A0A063CFM2"/>
<dbReference type="Proteomes" id="UP000220032">
    <property type="component" value="Unassembled WGS sequence"/>
</dbReference>
<dbReference type="EMBL" id="NTRR01000016">
    <property type="protein sequence ID" value="PFE15747.1"/>
    <property type="molecule type" value="Genomic_DNA"/>
</dbReference>
<dbReference type="EMBL" id="NTQT01000010">
    <property type="protein sequence ID" value="PFC75526.1"/>
    <property type="molecule type" value="Genomic_DNA"/>
</dbReference>
<reference evidence="1 10" key="2">
    <citation type="submission" date="2015-12" db="EMBL/GenBank/DDBJ databases">
        <title>Bacillus cereus Group isolate.</title>
        <authorList>
            <person name="Kovac J."/>
        </authorList>
    </citation>
    <scope>NUCLEOTIDE SEQUENCE [LARGE SCALE GENOMIC DNA]</scope>
    <source>
        <strain evidence="1 10">FSL W8-0275</strain>
    </source>
</reference>
<evidence type="ECO:0000313" key="11">
    <source>
        <dbReference type="Proteomes" id="UP000076501"/>
    </source>
</evidence>
<dbReference type="EMBL" id="CP109872">
    <property type="protein sequence ID" value="UYW68309.1"/>
    <property type="molecule type" value="Genomic_DNA"/>
</dbReference>
<dbReference type="RefSeq" id="WP_000286198.1">
    <property type="nucleotide sequence ID" value="NZ_AP022857.1"/>
</dbReference>
<evidence type="ECO:0000313" key="6">
    <source>
        <dbReference type="EMBL" id="PES97981.1"/>
    </source>
</evidence>
<evidence type="ECO:0000313" key="17">
    <source>
        <dbReference type="Proteomes" id="UP000613452"/>
    </source>
</evidence>
<evidence type="ECO:0000313" key="15">
    <source>
        <dbReference type="Proteomes" id="UP000220226"/>
    </source>
</evidence>
<reference evidence="14 15" key="4">
    <citation type="submission" date="2017-09" db="EMBL/GenBank/DDBJ databases">
        <title>Large-scale bioinformatics analysis of Bacillus genomes uncovers conserved roles of natural products in bacterial physiology.</title>
        <authorList>
            <consortium name="Agbiome Team Llc"/>
            <person name="Bleich R.M."/>
            <person name="Grubbs K.J."/>
            <person name="Santa Maria K.C."/>
            <person name="Allen S.E."/>
            <person name="Farag S."/>
            <person name="Shank E.A."/>
            <person name="Bowers A."/>
        </authorList>
    </citation>
    <scope>NUCLEOTIDE SEQUENCE [LARGE SCALE GENOMIC DNA]</scope>
    <source>
        <strain evidence="6 16">AFS002368</strain>
        <strain evidence="8 14">AFS022681</strain>
        <strain evidence="7 15">AFS025165</strain>
    </source>
</reference>
<dbReference type="Proteomes" id="UP000186535">
    <property type="component" value="Unassembled WGS sequence"/>
</dbReference>
<reference evidence="9" key="7">
    <citation type="submission" date="2023-02" db="EMBL/GenBank/DDBJ databases">
        <title>Complete Genome Sequence of Bacillus cereus sensu lato isolate BC38B from pepper closely related to the Bacillus anthracis clade.</title>
        <authorList>
            <person name="Abdelli M."/>
            <person name="Cerar Kisek T."/>
            <person name="Falaise C."/>
            <person name="Cumont A."/>
            <person name="Giraud M."/>
            <person name="Chatoux J."/>
            <person name="Rogee S."/>
            <person name="Dadvisard M."/>
            <person name="Larigauderie G."/>
            <person name="Raynaud F."/>
            <person name="Godic Torkar K."/>
            <person name="Ramisse V."/>
        </authorList>
    </citation>
    <scope>NUCLEOTIDE SEQUENCE</scope>
    <source>
        <strain evidence="9">BC38B</strain>
    </source>
</reference>
<dbReference type="EMBL" id="MPON01000010">
    <property type="protein sequence ID" value="OKA34251.1"/>
    <property type="molecule type" value="Genomic_DNA"/>
</dbReference>
<dbReference type="EMBL" id="JAEFBZ010000001">
    <property type="protein sequence ID" value="MBK1609509.1"/>
    <property type="molecule type" value="Genomic_DNA"/>
</dbReference>
<evidence type="ECO:0000313" key="10">
    <source>
        <dbReference type="Proteomes" id="UP000075591"/>
    </source>
</evidence>
<dbReference type="Proteomes" id="UP000075591">
    <property type="component" value="Unassembled WGS sequence"/>
</dbReference>
<dbReference type="Proteomes" id="UP000076501">
    <property type="component" value="Unassembled WGS sequence"/>
</dbReference>
<evidence type="ECO:0000313" key="3">
    <source>
        <dbReference type="EMBL" id="MBK1609509.1"/>
    </source>
</evidence>
<evidence type="ECO:0000313" key="9">
    <source>
        <dbReference type="EMBL" id="UYW68309.1"/>
    </source>
</evidence>